<dbReference type="Gene3D" id="3.30.2010.10">
    <property type="entry name" value="Metalloproteases ('zincins'), catalytic domain"/>
    <property type="match status" value="1"/>
</dbReference>
<dbReference type="OrthoDB" id="9811177at2"/>
<gene>
    <name evidence="2" type="ORF">EAH82_10670</name>
</gene>
<dbReference type="Proteomes" id="UP000319212">
    <property type="component" value="Unassembled WGS sequence"/>
</dbReference>
<comment type="caution">
    <text evidence="2">The sequence shown here is derived from an EMBL/GenBank/DDBJ whole genome shotgun (WGS) entry which is preliminary data.</text>
</comment>
<dbReference type="InterPro" id="IPR053136">
    <property type="entry name" value="UTP_pyrophosphatase-like"/>
</dbReference>
<dbReference type="AlphaFoldDB" id="A0A502DVV5"/>
<protein>
    <submittedName>
        <fullName evidence="2">M48 family peptidase</fullName>
    </submittedName>
</protein>
<evidence type="ECO:0000313" key="2">
    <source>
        <dbReference type="EMBL" id="TPG29204.1"/>
    </source>
</evidence>
<dbReference type="PANTHER" id="PTHR30399:SF1">
    <property type="entry name" value="UTP PYROPHOSPHATASE"/>
    <property type="match status" value="1"/>
</dbReference>
<accession>A0A502DVV5</accession>
<dbReference type="Pfam" id="PF01863">
    <property type="entry name" value="YgjP-like"/>
    <property type="match status" value="1"/>
</dbReference>
<dbReference type="InterPro" id="IPR002725">
    <property type="entry name" value="YgjP-like_metallopeptidase"/>
</dbReference>
<organism evidence="2 3">
    <name type="scientific">Variovorax guangxiensis</name>
    <dbReference type="NCBI Taxonomy" id="1775474"/>
    <lineage>
        <taxon>Bacteria</taxon>
        <taxon>Pseudomonadati</taxon>
        <taxon>Pseudomonadota</taxon>
        <taxon>Betaproteobacteria</taxon>
        <taxon>Burkholderiales</taxon>
        <taxon>Comamonadaceae</taxon>
        <taxon>Variovorax</taxon>
    </lineage>
</organism>
<proteinExistence type="predicted"/>
<sequence length="228" mass="26506">MTLQVANVLCRVVRSDRRSTAIYIERDGSVLVRAPRTLDDAKLSKLVEKKLPWIYRNLALWEELNRDAPTREFVSGETFYIEGQPCTLDVQSEAVLPLSLVGTRLVLRADARPRAEELLRALYRQRGYERLPGLVERFARQMDVRPGRLRVWELMNRWASCSAAGNLNFHWRAMALPLDILEYLVVHELAHLKHRNHTKEFWLTVEKTLPKWEQTAGWLRVHGAGRSL</sequence>
<feature type="domain" description="YgjP-like metallopeptidase" evidence="1">
    <location>
        <begin position="19"/>
        <end position="221"/>
    </location>
</feature>
<reference evidence="2 3" key="1">
    <citation type="journal article" date="2019" name="Environ. Microbiol.">
        <title>Species interactions and distinct microbial communities in high Arctic permafrost affected cryosols are associated with the CH4 and CO2 gas fluxes.</title>
        <authorList>
            <person name="Altshuler I."/>
            <person name="Hamel J."/>
            <person name="Turney S."/>
            <person name="Magnuson E."/>
            <person name="Levesque R."/>
            <person name="Greer C."/>
            <person name="Whyte L.G."/>
        </authorList>
    </citation>
    <scope>NUCLEOTIDE SEQUENCE [LARGE SCALE GENOMIC DNA]</scope>
    <source>
        <strain evidence="2 3">S06.C</strain>
    </source>
</reference>
<dbReference type="PANTHER" id="PTHR30399">
    <property type="entry name" value="UNCHARACTERIZED PROTEIN YGJP"/>
    <property type="match status" value="1"/>
</dbReference>
<name>A0A502DVV5_9BURK</name>
<dbReference type="EMBL" id="RCZI01000002">
    <property type="protein sequence ID" value="TPG29204.1"/>
    <property type="molecule type" value="Genomic_DNA"/>
</dbReference>
<evidence type="ECO:0000259" key="1">
    <source>
        <dbReference type="Pfam" id="PF01863"/>
    </source>
</evidence>
<evidence type="ECO:0000313" key="3">
    <source>
        <dbReference type="Proteomes" id="UP000319212"/>
    </source>
</evidence>
<dbReference type="CDD" id="cd07344">
    <property type="entry name" value="M48_yhfN_like"/>
    <property type="match status" value="1"/>
</dbReference>
<dbReference type="RefSeq" id="WP_140841505.1">
    <property type="nucleotide sequence ID" value="NZ_RCZI01000002.1"/>
</dbReference>